<evidence type="ECO:0000256" key="5">
    <source>
        <dbReference type="ARBA" id="ARBA00005520"/>
    </source>
</evidence>
<evidence type="ECO:0000256" key="11">
    <source>
        <dbReference type="ARBA" id="ARBA00022842"/>
    </source>
</evidence>
<dbReference type="InterPro" id="IPR017945">
    <property type="entry name" value="DHBP_synth_RibB-like_a/b_dom"/>
</dbReference>
<organism evidence="16 17">
    <name type="scientific">Paracandidimonas soli</name>
    <dbReference type="NCBI Taxonomy" id="1917182"/>
    <lineage>
        <taxon>Bacteria</taxon>
        <taxon>Pseudomonadati</taxon>
        <taxon>Pseudomonadota</taxon>
        <taxon>Betaproteobacteria</taxon>
        <taxon>Burkholderiales</taxon>
        <taxon>Alcaligenaceae</taxon>
        <taxon>Paracandidimonas</taxon>
    </lineage>
</organism>
<dbReference type="FunFam" id="3.90.870.10:FF:000001">
    <property type="entry name" value="Riboflavin biosynthesis protein RibBA"/>
    <property type="match status" value="1"/>
</dbReference>
<evidence type="ECO:0000259" key="15">
    <source>
        <dbReference type="Pfam" id="PF00925"/>
    </source>
</evidence>
<feature type="site" description="Essential for catalytic activity" evidence="14">
    <location>
        <position position="188"/>
    </location>
</feature>
<dbReference type="GO" id="GO:0008686">
    <property type="term" value="F:3,4-dihydroxy-2-butanone-4-phosphate synthase activity"/>
    <property type="evidence" value="ECO:0007669"/>
    <property type="project" value="UniProtKB-UniRule"/>
</dbReference>
<evidence type="ECO:0000256" key="6">
    <source>
        <dbReference type="ARBA" id="ARBA00008976"/>
    </source>
</evidence>
<evidence type="ECO:0000256" key="12">
    <source>
        <dbReference type="ARBA" id="ARBA00023211"/>
    </source>
</evidence>
<dbReference type="Gene3D" id="3.90.870.10">
    <property type="entry name" value="DHBP synthase"/>
    <property type="match status" value="1"/>
</dbReference>
<dbReference type="EMBL" id="SMBX01000001">
    <property type="protein sequence ID" value="TCV03220.1"/>
    <property type="molecule type" value="Genomic_DNA"/>
</dbReference>
<dbReference type="EC" id="4.1.99.12" evidence="7 14"/>
<gene>
    <name evidence="14" type="primary">ribB</name>
    <name evidence="16" type="ORF">EV686_101684</name>
</gene>
<accession>A0A4V2VSP7</accession>
<dbReference type="InterPro" id="IPR032677">
    <property type="entry name" value="GTP_cyclohydro_II"/>
</dbReference>
<dbReference type="PANTHER" id="PTHR21327:SF34">
    <property type="entry name" value="3,4-DIHYDROXY-2-BUTANONE 4-PHOSPHATE SYNTHASE"/>
    <property type="match status" value="1"/>
</dbReference>
<keyword evidence="10 14" id="KW-0479">Metal-binding</keyword>
<keyword evidence="16" id="KW-0378">Hydrolase</keyword>
<dbReference type="InterPro" id="IPR000422">
    <property type="entry name" value="DHBP_synthase_RibB"/>
</dbReference>
<evidence type="ECO:0000256" key="14">
    <source>
        <dbReference type="HAMAP-Rule" id="MF_00180"/>
    </source>
</evidence>
<evidence type="ECO:0000256" key="7">
    <source>
        <dbReference type="ARBA" id="ARBA00012153"/>
    </source>
</evidence>
<proteinExistence type="inferred from homology"/>
<comment type="cofactor">
    <cofactor evidence="14">
        <name>Mg(2+)</name>
        <dbReference type="ChEBI" id="CHEBI:18420"/>
    </cofactor>
    <cofactor evidence="14">
        <name>Mn(2+)</name>
        <dbReference type="ChEBI" id="CHEBI:29035"/>
    </cofactor>
    <text evidence="14">Binds 2 divalent metal cations per subunit. Magnesium or manganese.</text>
</comment>
<feature type="binding site" evidence="14">
    <location>
        <position position="52"/>
    </location>
    <ligand>
        <name>Mg(2+)</name>
        <dbReference type="ChEBI" id="CHEBI:18420"/>
        <label>2</label>
    </ligand>
</feature>
<dbReference type="NCBIfam" id="TIGR00506">
    <property type="entry name" value="ribB"/>
    <property type="match status" value="1"/>
</dbReference>
<evidence type="ECO:0000256" key="4">
    <source>
        <dbReference type="ARBA" id="ARBA00004904"/>
    </source>
</evidence>
<feature type="binding site" evidence="14">
    <location>
        <position position="52"/>
    </location>
    <ligand>
        <name>Mg(2+)</name>
        <dbReference type="ChEBI" id="CHEBI:18420"/>
        <label>1</label>
    </ligand>
</feature>
<feature type="binding site" evidence="14">
    <location>
        <position position="56"/>
    </location>
    <ligand>
        <name>D-ribulose 5-phosphate</name>
        <dbReference type="ChEBI" id="CHEBI:58121"/>
    </ligand>
</feature>
<comment type="catalytic activity">
    <reaction evidence="1 14">
        <text>D-ribulose 5-phosphate = (2S)-2-hydroxy-3-oxobutyl phosphate + formate + H(+)</text>
        <dbReference type="Rhea" id="RHEA:18457"/>
        <dbReference type="ChEBI" id="CHEBI:15378"/>
        <dbReference type="ChEBI" id="CHEBI:15740"/>
        <dbReference type="ChEBI" id="CHEBI:58121"/>
        <dbReference type="ChEBI" id="CHEBI:58830"/>
        <dbReference type="EC" id="4.1.99.12"/>
    </reaction>
</comment>
<keyword evidence="13 14" id="KW-0456">Lyase</keyword>
<sequence>MTPLFFWLDVMSELSELNPDAAGPARISSIPEIVDELRAGRMVILVDEEDRENEGDLLMAAEFVTPEAINFMVTHARGLVCLTLTEERCRQLDLPLMASRNGARFGTNFTQSIEAAEGVETGISASDRARTIQVAVARDAKPSDLVQPGHIFPVQAVKGGVLVRAGHTEAGCDLTALAGLTPAAVICEVLKPDGTMARLPDLQEFAAQHGLKIGTIADLIQYRSEHESMVERLGERDVQTAWGGFRAVAYRDCASGAAHLALVHGEITPEQETLVRVHEPTSVLDTLFSGPSSHSWSVDSAAKAIKQSSAGVLVLMNCQGEQEQLFKELQSWNTEPQAGQPLRLERYDLRTYGIGAQILRDLHVGKARLLARPRKMPSMAGFSLTITGYDNEPTPTTQDALS</sequence>
<dbReference type="GO" id="GO:0030145">
    <property type="term" value="F:manganese ion binding"/>
    <property type="evidence" value="ECO:0007669"/>
    <property type="project" value="UniProtKB-UniRule"/>
</dbReference>
<feature type="binding site" evidence="14">
    <location>
        <position position="167"/>
    </location>
    <ligand>
        <name>Mg(2+)</name>
        <dbReference type="ChEBI" id="CHEBI:18420"/>
        <label>2</label>
    </ligand>
</feature>
<name>A0A4V2VSP7_9BURK</name>
<dbReference type="PIRSF" id="PIRSF001259">
    <property type="entry name" value="RibA"/>
    <property type="match status" value="1"/>
</dbReference>
<evidence type="ECO:0000256" key="2">
    <source>
        <dbReference type="ARBA" id="ARBA00001936"/>
    </source>
</evidence>
<dbReference type="Pfam" id="PF00926">
    <property type="entry name" value="DHBP_synthase"/>
    <property type="match status" value="1"/>
</dbReference>
<evidence type="ECO:0000256" key="3">
    <source>
        <dbReference type="ARBA" id="ARBA00002284"/>
    </source>
</evidence>
<keyword evidence="12 14" id="KW-0464">Manganese</keyword>
<dbReference type="UniPathway" id="UPA00275">
    <property type="reaction ID" value="UER00399"/>
</dbReference>
<dbReference type="PANTHER" id="PTHR21327">
    <property type="entry name" value="GTP CYCLOHYDROLASE II-RELATED"/>
    <property type="match status" value="1"/>
</dbReference>
<evidence type="ECO:0000256" key="13">
    <source>
        <dbReference type="ARBA" id="ARBA00023239"/>
    </source>
</evidence>
<feature type="binding site" evidence="14">
    <location>
        <begin position="51"/>
        <end position="52"/>
    </location>
    <ligand>
        <name>D-ribulose 5-phosphate</name>
        <dbReference type="ChEBI" id="CHEBI:58121"/>
    </ligand>
</feature>
<dbReference type="OrthoDB" id="9793111at2"/>
<comment type="cofactor">
    <cofactor evidence="2">
        <name>Mn(2+)</name>
        <dbReference type="ChEBI" id="CHEBI:29035"/>
    </cofactor>
</comment>
<dbReference type="GO" id="GO:0009231">
    <property type="term" value="P:riboflavin biosynthetic process"/>
    <property type="evidence" value="ECO:0007669"/>
    <property type="project" value="UniProtKB-UniRule"/>
</dbReference>
<evidence type="ECO:0000256" key="1">
    <source>
        <dbReference type="ARBA" id="ARBA00000141"/>
    </source>
</evidence>
<dbReference type="HAMAP" id="MF_00180">
    <property type="entry name" value="RibB"/>
    <property type="match status" value="1"/>
</dbReference>
<comment type="similarity">
    <text evidence="5">In the N-terminal section; belongs to the DHBP synthase family.</text>
</comment>
<comment type="subunit">
    <text evidence="14">Homodimer.</text>
</comment>
<evidence type="ECO:0000256" key="9">
    <source>
        <dbReference type="ARBA" id="ARBA00022619"/>
    </source>
</evidence>
<evidence type="ECO:0000313" key="17">
    <source>
        <dbReference type="Proteomes" id="UP000294692"/>
    </source>
</evidence>
<feature type="domain" description="GTP cyclohydrolase II" evidence="15">
    <location>
        <begin position="235"/>
        <end position="389"/>
    </location>
</feature>
<dbReference type="Gene3D" id="3.40.50.10990">
    <property type="entry name" value="GTP cyclohydrolase II"/>
    <property type="match status" value="1"/>
</dbReference>
<keyword evidence="17" id="KW-1185">Reference proteome</keyword>
<dbReference type="GO" id="GO:0000287">
    <property type="term" value="F:magnesium ion binding"/>
    <property type="evidence" value="ECO:0007669"/>
    <property type="project" value="UniProtKB-UniRule"/>
</dbReference>
<feature type="site" description="Essential for catalytic activity" evidence="14">
    <location>
        <position position="150"/>
    </location>
</feature>
<dbReference type="SUPFAM" id="SSF142695">
    <property type="entry name" value="RibA-like"/>
    <property type="match status" value="1"/>
</dbReference>
<dbReference type="NCBIfam" id="NF010626">
    <property type="entry name" value="PRK14019.1"/>
    <property type="match status" value="1"/>
</dbReference>
<dbReference type="Proteomes" id="UP000294692">
    <property type="component" value="Unassembled WGS sequence"/>
</dbReference>
<reference evidence="16 17" key="1">
    <citation type="submission" date="2019-03" db="EMBL/GenBank/DDBJ databases">
        <title>Genomic Encyclopedia of Type Strains, Phase IV (KMG-IV): sequencing the most valuable type-strain genomes for metagenomic binning, comparative biology and taxonomic classification.</title>
        <authorList>
            <person name="Goeker M."/>
        </authorList>
    </citation>
    <scope>NUCLEOTIDE SEQUENCE [LARGE SCALE GENOMIC DNA]</scope>
    <source>
        <strain evidence="16 17">DSM 100048</strain>
    </source>
</reference>
<comment type="function">
    <text evidence="3 14">Catalyzes the conversion of D-ribulose 5-phosphate to formate and 3,4-dihydroxy-2-butanone 4-phosphate.</text>
</comment>
<comment type="similarity">
    <text evidence="14">Belongs to the DHBP synthase family.</text>
</comment>
<protein>
    <recommendedName>
        <fullName evidence="8 14">3,4-dihydroxy-2-butanone 4-phosphate synthase</fullName>
        <shortName evidence="14">DHBP synthase</shortName>
        <ecNumber evidence="7 14">4.1.99.12</ecNumber>
    </recommendedName>
</protein>
<keyword evidence="11 14" id="KW-0460">Magnesium</keyword>
<feature type="binding site" evidence="14">
    <location>
        <begin position="164"/>
        <end position="168"/>
    </location>
    <ligand>
        <name>D-ribulose 5-phosphate</name>
        <dbReference type="ChEBI" id="CHEBI:58121"/>
    </ligand>
</feature>
<comment type="pathway">
    <text evidence="4 14">Cofactor biosynthesis; riboflavin biosynthesis; 2-hydroxy-3-oxobutyl phosphate from D-ribulose 5-phosphate: step 1/1.</text>
</comment>
<evidence type="ECO:0000256" key="10">
    <source>
        <dbReference type="ARBA" id="ARBA00022723"/>
    </source>
</evidence>
<evidence type="ECO:0000313" key="16">
    <source>
        <dbReference type="EMBL" id="TCV03220.1"/>
    </source>
</evidence>
<evidence type="ECO:0000256" key="8">
    <source>
        <dbReference type="ARBA" id="ARBA00018836"/>
    </source>
</evidence>
<keyword evidence="9 14" id="KW-0686">Riboflavin biosynthesis</keyword>
<dbReference type="InterPro" id="IPR036144">
    <property type="entry name" value="RibA-like_sf"/>
</dbReference>
<dbReference type="Pfam" id="PF00925">
    <property type="entry name" value="GTP_cyclohydro2"/>
    <property type="match status" value="1"/>
</dbReference>
<dbReference type="AlphaFoldDB" id="A0A4V2VSP7"/>
<dbReference type="GO" id="GO:0005829">
    <property type="term" value="C:cytosol"/>
    <property type="evidence" value="ECO:0007669"/>
    <property type="project" value="TreeGrafter"/>
</dbReference>
<comment type="similarity">
    <text evidence="6">In the C-terminal section; belongs to the GTP cyclohydrolase II family.</text>
</comment>
<dbReference type="GO" id="GO:0003935">
    <property type="term" value="F:GTP cyclohydrolase II activity"/>
    <property type="evidence" value="ECO:0007669"/>
    <property type="project" value="TreeGrafter"/>
</dbReference>
<comment type="caution">
    <text evidence="16">The sequence shown here is derived from an EMBL/GenBank/DDBJ whole genome shotgun (WGS) entry which is preliminary data.</text>
</comment>
<dbReference type="SUPFAM" id="SSF55821">
    <property type="entry name" value="YrdC/RibB"/>
    <property type="match status" value="1"/>
</dbReference>